<keyword evidence="1" id="KW-0805">Transcription regulation</keyword>
<dbReference type="AlphaFoldDB" id="A0A1T4XEU3"/>
<proteinExistence type="predicted"/>
<evidence type="ECO:0000256" key="3">
    <source>
        <dbReference type="ARBA" id="ARBA00023163"/>
    </source>
</evidence>
<keyword evidence="2 5" id="KW-0238">DNA-binding</keyword>
<dbReference type="GO" id="GO:0003700">
    <property type="term" value="F:DNA-binding transcription factor activity"/>
    <property type="evidence" value="ECO:0007669"/>
    <property type="project" value="InterPro"/>
</dbReference>
<dbReference type="OrthoDB" id="9801721at2"/>
<dbReference type="Pfam" id="PF12833">
    <property type="entry name" value="HTH_18"/>
    <property type="match status" value="1"/>
</dbReference>
<dbReference type="PROSITE" id="PS01124">
    <property type="entry name" value="HTH_ARAC_FAMILY_2"/>
    <property type="match status" value="1"/>
</dbReference>
<dbReference type="GO" id="GO:0043565">
    <property type="term" value="F:sequence-specific DNA binding"/>
    <property type="evidence" value="ECO:0007669"/>
    <property type="project" value="InterPro"/>
</dbReference>
<dbReference type="Gene3D" id="2.60.120.10">
    <property type="entry name" value="Jelly Rolls"/>
    <property type="match status" value="1"/>
</dbReference>
<dbReference type="STRING" id="745368.SAMN02745178_01813"/>
<dbReference type="SMART" id="SM00342">
    <property type="entry name" value="HTH_ARAC"/>
    <property type="match status" value="1"/>
</dbReference>
<dbReference type="InterPro" id="IPR037923">
    <property type="entry name" value="HTH-like"/>
</dbReference>
<sequence>MILQKMPHYVDSILTQEDASAALQDGQVVVGLYTNRENVQSVVHSHPYYEMILPVAGSSVRYSVDGSVYDLHLGELILFPGEMYHSGKFNITDTTSERLVVQIAPGIWERAWAQSGLPRHVWSGDPVILDTDAVTQWDFRGLLERMAQTVYLDEKIRDTVQCCEVTELILLISQVVTRRHNAPPPSATSLLVAKAVAYLQANYTDPHLTVAQLAKYTYTSREHLSRVFKEYTLESIHGYLTNLRMQHCRNELADGTGVLDACTASGFANYSSFLKSFRALYGITPAEYRAQLRQSRRTP</sequence>
<gene>
    <name evidence="5" type="ORF">SAMN02745178_01813</name>
</gene>
<dbReference type="InterPro" id="IPR009057">
    <property type="entry name" value="Homeodomain-like_sf"/>
</dbReference>
<keyword evidence="6" id="KW-1185">Reference proteome</keyword>
<evidence type="ECO:0000259" key="4">
    <source>
        <dbReference type="PROSITE" id="PS01124"/>
    </source>
</evidence>
<dbReference type="Proteomes" id="UP000190286">
    <property type="component" value="Unassembled WGS sequence"/>
</dbReference>
<dbReference type="InterPro" id="IPR018060">
    <property type="entry name" value="HTH_AraC"/>
</dbReference>
<dbReference type="RefSeq" id="WP_078784725.1">
    <property type="nucleotide sequence ID" value="NZ_CAJKTF010000007.1"/>
</dbReference>
<dbReference type="InterPro" id="IPR014710">
    <property type="entry name" value="RmlC-like_jellyroll"/>
</dbReference>
<dbReference type="SUPFAM" id="SSF51215">
    <property type="entry name" value="Regulatory protein AraC"/>
    <property type="match status" value="1"/>
</dbReference>
<evidence type="ECO:0000256" key="1">
    <source>
        <dbReference type="ARBA" id="ARBA00023015"/>
    </source>
</evidence>
<evidence type="ECO:0000256" key="2">
    <source>
        <dbReference type="ARBA" id="ARBA00023125"/>
    </source>
</evidence>
<name>A0A1T4XEU3_9FIRM</name>
<dbReference type="Gene3D" id="1.10.10.60">
    <property type="entry name" value="Homeodomain-like"/>
    <property type="match status" value="2"/>
</dbReference>
<evidence type="ECO:0000313" key="5">
    <source>
        <dbReference type="EMBL" id="SKA88076.1"/>
    </source>
</evidence>
<accession>A0A1T4XEU3</accession>
<dbReference type="EMBL" id="FUYF01000009">
    <property type="protein sequence ID" value="SKA88076.1"/>
    <property type="molecule type" value="Genomic_DNA"/>
</dbReference>
<reference evidence="5 6" key="1">
    <citation type="submission" date="2017-02" db="EMBL/GenBank/DDBJ databases">
        <authorList>
            <person name="Peterson S.W."/>
        </authorList>
    </citation>
    <scope>NUCLEOTIDE SEQUENCE [LARGE SCALE GENOMIC DNA]</scope>
    <source>
        <strain evidence="5 6">ATCC 27749</strain>
    </source>
</reference>
<dbReference type="PANTHER" id="PTHR46796">
    <property type="entry name" value="HTH-TYPE TRANSCRIPTIONAL ACTIVATOR RHAS-RELATED"/>
    <property type="match status" value="1"/>
</dbReference>
<evidence type="ECO:0000313" key="6">
    <source>
        <dbReference type="Proteomes" id="UP000190286"/>
    </source>
</evidence>
<dbReference type="SUPFAM" id="SSF46689">
    <property type="entry name" value="Homeodomain-like"/>
    <property type="match status" value="2"/>
</dbReference>
<feature type="domain" description="HTH araC/xylS-type" evidence="4">
    <location>
        <begin position="193"/>
        <end position="291"/>
    </location>
</feature>
<dbReference type="GeneID" id="93338270"/>
<dbReference type="InterPro" id="IPR050204">
    <property type="entry name" value="AraC_XylS_family_regulators"/>
</dbReference>
<protein>
    <submittedName>
        <fullName evidence="5">AraC-type DNA-binding protein</fullName>
    </submittedName>
</protein>
<keyword evidence="3" id="KW-0804">Transcription</keyword>
<organism evidence="5 6">
    <name type="scientific">Gemmiger formicilis</name>
    <dbReference type="NCBI Taxonomy" id="745368"/>
    <lineage>
        <taxon>Bacteria</taxon>
        <taxon>Bacillati</taxon>
        <taxon>Bacillota</taxon>
        <taxon>Clostridia</taxon>
        <taxon>Eubacteriales</taxon>
        <taxon>Gemmiger</taxon>
    </lineage>
</organism>